<protein>
    <submittedName>
        <fullName evidence="1">Uncharacterized protein</fullName>
    </submittedName>
</protein>
<evidence type="ECO:0000313" key="2">
    <source>
        <dbReference type="Proteomes" id="UP000005326"/>
    </source>
</evidence>
<reference evidence="1" key="2">
    <citation type="submission" date="2014-06" db="EMBL/GenBank/DDBJ databases">
        <title>Draft genome sequence of Eubacterium siraeum (DSM 15702).</title>
        <authorList>
            <person name="Sudarsanam P."/>
            <person name="Ley R."/>
            <person name="Guruge J."/>
            <person name="Turnbaugh P.J."/>
            <person name="Mahowald M."/>
            <person name="Liep D."/>
            <person name="Gordon J."/>
        </authorList>
    </citation>
    <scope>NUCLEOTIDE SEQUENCE</scope>
    <source>
        <strain evidence="1">DSM 15702</strain>
    </source>
</reference>
<comment type="caution">
    <text evidence="1">The sequence shown here is derived from an EMBL/GenBank/DDBJ whole genome shotgun (WGS) entry which is preliminary data.</text>
</comment>
<name>B0MPT5_9FIRM</name>
<evidence type="ECO:0000313" key="1">
    <source>
        <dbReference type="EMBL" id="EDS00213.1"/>
    </source>
</evidence>
<gene>
    <name evidence="1" type="ORF">EUBSIR_01888</name>
</gene>
<keyword evidence="2" id="KW-1185">Reference proteome</keyword>
<dbReference type="Proteomes" id="UP000005326">
    <property type="component" value="Unassembled WGS sequence"/>
</dbReference>
<dbReference type="EMBL" id="ABCA03000050">
    <property type="protein sequence ID" value="EDS00213.1"/>
    <property type="molecule type" value="Genomic_DNA"/>
</dbReference>
<accession>B0MPT5</accession>
<organism evidence="1 2">
    <name type="scientific">[Eubacterium] siraeum DSM 15702</name>
    <dbReference type="NCBI Taxonomy" id="428128"/>
    <lineage>
        <taxon>Bacteria</taxon>
        <taxon>Bacillati</taxon>
        <taxon>Bacillota</taxon>
        <taxon>Clostridia</taxon>
        <taxon>Eubacteriales</taxon>
        <taxon>Oscillospiraceae</taxon>
        <taxon>Oscillospiraceae incertae sedis</taxon>
    </lineage>
</organism>
<reference evidence="1" key="1">
    <citation type="submission" date="2007-10" db="EMBL/GenBank/DDBJ databases">
        <authorList>
            <person name="Fulton L."/>
            <person name="Clifton S."/>
            <person name="Fulton B."/>
            <person name="Xu J."/>
            <person name="Minx P."/>
            <person name="Pepin K.H."/>
            <person name="Johnson M."/>
            <person name="Thiruvilangam P."/>
            <person name="Bhonagiri V."/>
            <person name="Nash W.E."/>
            <person name="Mardis E.R."/>
            <person name="Wilson R.K."/>
        </authorList>
    </citation>
    <scope>NUCLEOTIDE SEQUENCE [LARGE SCALE GENOMIC DNA]</scope>
    <source>
        <strain evidence="1">DSM 15702</strain>
    </source>
</reference>
<proteinExistence type="predicted"/>
<dbReference type="AlphaFoldDB" id="B0MPT5"/>
<sequence length="67" mass="7369">MNDCFLSPSSRGRGLKCVAIAPDLLLTWSPSSRGRGLKSIACCVAMFWQNVALFTRAWIEIPAVAKR</sequence>